<dbReference type="InterPro" id="IPR011009">
    <property type="entry name" value="Kinase-like_dom_sf"/>
</dbReference>
<dbReference type="SUPFAM" id="SSF56112">
    <property type="entry name" value="Protein kinase-like (PK-like)"/>
    <property type="match status" value="1"/>
</dbReference>
<gene>
    <name evidence="1" type="ORF">SAMN04488544_1020</name>
</gene>
<dbReference type="AlphaFoldDB" id="A0A1H2LXX4"/>
<dbReference type="GO" id="GO:0016773">
    <property type="term" value="F:phosphotransferase activity, alcohol group as acceptor"/>
    <property type="evidence" value="ECO:0007669"/>
    <property type="project" value="InterPro"/>
</dbReference>
<dbReference type="GO" id="GO:0016301">
    <property type="term" value="F:kinase activity"/>
    <property type="evidence" value="ECO:0007669"/>
    <property type="project" value="UniProtKB-KW"/>
</dbReference>
<dbReference type="STRING" id="546874.SAMN04488544_1020"/>
<evidence type="ECO:0000313" key="2">
    <source>
        <dbReference type="Proteomes" id="UP000198825"/>
    </source>
</evidence>
<sequence length="310" mass="32661">MRSAADRVRLQPLARARVASLGEVGRRWEAGLPALLQELADRWSLTLDRALPGGSASYVVGARTAGGEPAVVKVAMADPGFEAEVEALRDARGHGYVRLLDHDPGRGAVLLERLGATLSGSGLGPEEQLDVLAATLAVAWRPPDRPAVDRARALAEGIDSRLDHLEAADRPAVTRALAYASELGGTDPADPVLVHGDPHPGNLLRVPRPRAGAPTGWCLVDPEPCVTDAAYDLGVAVRDFSATLLADPSGAVDRLRAWCRRVAAPAGVDPDRVWAWGFLERVSTGLYVRSFGAPVVAGPFLRSAALLVDG</sequence>
<accession>A0A1H2LXX4</accession>
<dbReference type="Pfam" id="PF04655">
    <property type="entry name" value="APH_6_hur"/>
    <property type="match status" value="1"/>
</dbReference>
<evidence type="ECO:0000313" key="1">
    <source>
        <dbReference type="EMBL" id="SDU85585.1"/>
    </source>
</evidence>
<name>A0A1H2LXX4_9ACTN</name>
<keyword evidence="2" id="KW-1185">Reference proteome</keyword>
<keyword evidence="1" id="KW-0418">Kinase</keyword>
<dbReference type="InterPro" id="IPR006748">
    <property type="entry name" value="NH2Glyco/OHUrea_AB-resist_kin"/>
</dbReference>
<keyword evidence="1" id="KW-0808">Transferase</keyword>
<dbReference type="OrthoDB" id="3638028at2"/>
<dbReference type="EMBL" id="LT629799">
    <property type="protein sequence ID" value="SDU85585.1"/>
    <property type="molecule type" value="Genomic_DNA"/>
</dbReference>
<dbReference type="RefSeq" id="WP_091073511.1">
    <property type="nucleotide sequence ID" value="NZ_LT629799.1"/>
</dbReference>
<dbReference type="Gene3D" id="3.90.1200.10">
    <property type="match status" value="1"/>
</dbReference>
<organism evidence="1 2">
    <name type="scientific">Microlunatus sagamiharensis</name>
    <dbReference type="NCBI Taxonomy" id="546874"/>
    <lineage>
        <taxon>Bacteria</taxon>
        <taxon>Bacillati</taxon>
        <taxon>Actinomycetota</taxon>
        <taxon>Actinomycetes</taxon>
        <taxon>Propionibacteriales</taxon>
        <taxon>Propionibacteriaceae</taxon>
        <taxon>Microlunatus</taxon>
    </lineage>
</organism>
<protein>
    <submittedName>
        <fullName evidence="1">Streptomycin 6-kinase</fullName>
    </submittedName>
</protein>
<dbReference type="GO" id="GO:0019748">
    <property type="term" value="P:secondary metabolic process"/>
    <property type="evidence" value="ECO:0007669"/>
    <property type="project" value="InterPro"/>
</dbReference>
<dbReference type="Proteomes" id="UP000198825">
    <property type="component" value="Chromosome I"/>
</dbReference>
<reference evidence="2" key="1">
    <citation type="submission" date="2016-10" db="EMBL/GenBank/DDBJ databases">
        <authorList>
            <person name="Varghese N."/>
            <person name="Submissions S."/>
        </authorList>
    </citation>
    <scope>NUCLEOTIDE SEQUENCE [LARGE SCALE GENOMIC DNA]</scope>
    <source>
        <strain evidence="2">DSM 21743</strain>
    </source>
</reference>
<proteinExistence type="predicted"/>